<organism evidence="1 2">
    <name type="scientific">Planoprotostelium fungivorum</name>
    <dbReference type="NCBI Taxonomy" id="1890364"/>
    <lineage>
        <taxon>Eukaryota</taxon>
        <taxon>Amoebozoa</taxon>
        <taxon>Evosea</taxon>
        <taxon>Variosea</taxon>
        <taxon>Cavosteliida</taxon>
        <taxon>Cavosteliaceae</taxon>
        <taxon>Planoprotostelium</taxon>
    </lineage>
</organism>
<evidence type="ECO:0000313" key="1">
    <source>
        <dbReference type="EMBL" id="PRP73286.1"/>
    </source>
</evidence>
<dbReference type="AlphaFoldDB" id="A0A2P6MNN6"/>
<sequence>MFAEDYQTEHRNRGVYSNRLGLLLLASCTGSAHSGKSERTGNISFGGDTPAKGNFLRNIVLYPELILIFMAQGARDLILNDGHNYVKCPLNNPPADVPATRTAGTSAALSVRCGKASGFVCCYPHMTARNSHLPAIIDAAIEKGSTLKITYDRVKTRIVGPETSFHERASPDFRVRLSGKKWDPPVRPNLLTSQFVKNTEFYPGFDNESK</sequence>
<protein>
    <submittedName>
        <fullName evidence="1">Uncharacterized protein</fullName>
    </submittedName>
</protein>
<name>A0A2P6MNN6_9EUKA</name>
<accession>A0A2P6MNN6</accession>
<comment type="caution">
    <text evidence="1">The sequence shown here is derived from an EMBL/GenBank/DDBJ whole genome shotgun (WGS) entry which is preliminary data.</text>
</comment>
<proteinExistence type="predicted"/>
<dbReference type="InParanoid" id="A0A2P6MNN6"/>
<dbReference type="EMBL" id="MDYQ01000638">
    <property type="protein sequence ID" value="PRP73286.1"/>
    <property type="molecule type" value="Genomic_DNA"/>
</dbReference>
<keyword evidence="2" id="KW-1185">Reference proteome</keyword>
<dbReference type="Proteomes" id="UP000241769">
    <property type="component" value="Unassembled WGS sequence"/>
</dbReference>
<reference evidence="1 2" key="1">
    <citation type="journal article" date="2018" name="Genome Biol. Evol.">
        <title>Multiple Roots of Fruiting Body Formation in Amoebozoa.</title>
        <authorList>
            <person name="Hillmann F."/>
            <person name="Forbes G."/>
            <person name="Novohradska S."/>
            <person name="Ferling I."/>
            <person name="Riege K."/>
            <person name="Groth M."/>
            <person name="Westermann M."/>
            <person name="Marz M."/>
            <person name="Spaller T."/>
            <person name="Winckler T."/>
            <person name="Schaap P."/>
            <person name="Glockner G."/>
        </authorList>
    </citation>
    <scope>NUCLEOTIDE SEQUENCE [LARGE SCALE GENOMIC DNA]</scope>
    <source>
        <strain evidence="1 2">Jena</strain>
    </source>
</reference>
<evidence type="ECO:0000313" key="2">
    <source>
        <dbReference type="Proteomes" id="UP000241769"/>
    </source>
</evidence>
<gene>
    <name evidence="1" type="ORF">PROFUN_16882</name>
</gene>